<evidence type="ECO:0000313" key="2">
    <source>
        <dbReference type="EMBL" id="KAH1165252.1"/>
    </source>
</evidence>
<keyword evidence="1" id="KW-1133">Transmembrane helix</keyword>
<organism evidence="2 3">
    <name type="scientific">Mauremys mutica</name>
    <name type="common">yellowpond turtle</name>
    <dbReference type="NCBI Taxonomy" id="74926"/>
    <lineage>
        <taxon>Eukaryota</taxon>
        <taxon>Metazoa</taxon>
        <taxon>Chordata</taxon>
        <taxon>Craniata</taxon>
        <taxon>Vertebrata</taxon>
        <taxon>Euteleostomi</taxon>
        <taxon>Archelosauria</taxon>
        <taxon>Testudinata</taxon>
        <taxon>Testudines</taxon>
        <taxon>Cryptodira</taxon>
        <taxon>Durocryptodira</taxon>
        <taxon>Testudinoidea</taxon>
        <taxon>Geoemydidae</taxon>
        <taxon>Geoemydinae</taxon>
        <taxon>Mauremys</taxon>
    </lineage>
</organism>
<feature type="transmembrane region" description="Helical" evidence="1">
    <location>
        <begin position="55"/>
        <end position="75"/>
    </location>
</feature>
<dbReference type="EMBL" id="JAHDVG010000488">
    <property type="protein sequence ID" value="KAH1165252.1"/>
    <property type="molecule type" value="Genomic_DNA"/>
</dbReference>
<accession>A0A9D4ALP8</accession>
<feature type="transmembrane region" description="Helical" evidence="1">
    <location>
        <begin position="95"/>
        <end position="114"/>
    </location>
</feature>
<sequence>MLSKCEVVQSPALFLHQDNFPAGRGLNQRKKAEVLCTKLSRWFWVSSSRVRYNVLFFYFFYYISMDYTFYLYALMLQLSIQGLLPVVTAGSSHDIEFIFMSTSVTGWCMIRYILSRDCIMSLKREWD</sequence>
<reference evidence="2" key="1">
    <citation type="submission" date="2021-09" db="EMBL/GenBank/DDBJ databases">
        <title>The genome of Mauremys mutica provides insights into the evolution of semi-aquatic lifestyle.</title>
        <authorList>
            <person name="Gong S."/>
            <person name="Gao Y."/>
        </authorList>
    </citation>
    <scope>NUCLEOTIDE SEQUENCE</scope>
    <source>
        <strain evidence="2">MM-2020</strain>
        <tissue evidence="2">Muscle</tissue>
    </source>
</reference>
<keyword evidence="1" id="KW-0812">Transmembrane</keyword>
<evidence type="ECO:0000256" key="1">
    <source>
        <dbReference type="SAM" id="Phobius"/>
    </source>
</evidence>
<proteinExistence type="predicted"/>
<keyword evidence="1" id="KW-0472">Membrane</keyword>
<name>A0A9D4ALP8_9SAUR</name>
<dbReference type="Proteomes" id="UP000827986">
    <property type="component" value="Unassembled WGS sequence"/>
</dbReference>
<protein>
    <submittedName>
        <fullName evidence="2">Uncharacterized protein</fullName>
    </submittedName>
</protein>
<gene>
    <name evidence="2" type="ORF">KIL84_022811</name>
</gene>
<dbReference type="AlphaFoldDB" id="A0A9D4ALP8"/>
<keyword evidence="3" id="KW-1185">Reference proteome</keyword>
<evidence type="ECO:0000313" key="3">
    <source>
        <dbReference type="Proteomes" id="UP000827986"/>
    </source>
</evidence>
<comment type="caution">
    <text evidence="2">The sequence shown here is derived from an EMBL/GenBank/DDBJ whole genome shotgun (WGS) entry which is preliminary data.</text>
</comment>